<comment type="similarity">
    <text evidence="1">Belongs to the glycosyltransferase 2 family.</text>
</comment>
<dbReference type="CDD" id="cd00761">
    <property type="entry name" value="Glyco_tranf_GTA_type"/>
    <property type="match status" value="1"/>
</dbReference>
<dbReference type="EMBL" id="CP139961">
    <property type="protein sequence ID" value="WQE04818.1"/>
    <property type="molecule type" value="Genomic_DNA"/>
</dbReference>
<dbReference type="InterPro" id="IPR029044">
    <property type="entry name" value="Nucleotide-diphossugar_trans"/>
</dbReference>
<organism evidence="5 6">
    <name type="scientific">Moraxella canis</name>
    <dbReference type="NCBI Taxonomy" id="90239"/>
    <lineage>
        <taxon>Bacteria</taxon>
        <taxon>Pseudomonadati</taxon>
        <taxon>Pseudomonadota</taxon>
        <taxon>Gammaproteobacteria</taxon>
        <taxon>Moraxellales</taxon>
        <taxon>Moraxellaceae</taxon>
        <taxon>Moraxella</taxon>
    </lineage>
</organism>
<evidence type="ECO:0000256" key="1">
    <source>
        <dbReference type="ARBA" id="ARBA00006739"/>
    </source>
</evidence>
<dbReference type="InterPro" id="IPR001173">
    <property type="entry name" value="Glyco_trans_2-like"/>
</dbReference>
<evidence type="ECO:0000313" key="5">
    <source>
        <dbReference type="EMBL" id="WQE04818.1"/>
    </source>
</evidence>
<reference evidence="5 6" key="1">
    <citation type="submission" date="2023-12" db="EMBL/GenBank/DDBJ databases">
        <title>Genome sequencing and assembly of bacterial species from a model synthetic community.</title>
        <authorList>
            <person name="Hogle S.L."/>
        </authorList>
    </citation>
    <scope>NUCLEOTIDE SEQUENCE [LARGE SCALE GENOMIC DNA]</scope>
    <source>
        <strain evidence="5 6">HAMBI_2792</strain>
    </source>
</reference>
<keyword evidence="3 5" id="KW-0808">Transferase</keyword>
<keyword evidence="6" id="KW-1185">Reference proteome</keyword>
<dbReference type="SUPFAM" id="SSF53448">
    <property type="entry name" value="Nucleotide-diphospho-sugar transferases"/>
    <property type="match status" value="1"/>
</dbReference>
<gene>
    <name evidence="5" type="ORF">U0021_04360</name>
</gene>
<accession>A0ABZ0WZX1</accession>
<dbReference type="Gene3D" id="3.90.550.10">
    <property type="entry name" value="Spore Coat Polysaccharide Biosynthesis Protein SpsA, Chain A"/>
    <property type="match status" value="1"/>
</dbReference>
<dbReference type="InterPro" id="IPR050834">
    <property type="entry name" value="Glycosyltransf_2"/>
</dbReference>
<evidence type="ECO:0000256" key="3">
    <source>
        <dbReference type="ARBA" id="ARBA00022679"/>
    </source>
</evidence>
<dbReference type="PANTHER" id="PTHR43685">
    <property type="entry name" value="GLYCOSYLTRANSFERASE"/>
    <property type="match status" value="1"/>
</dbReference>
<dbReference type="Proteomes" id="UP001324384">
    <property type="component" value="Chromosome"/>
</dbReference>
<proteinExistence type="inferred from homology"/>
<dbReference type="GO" id="GO:0016757">
    <property type="term" value="F:glycosyltransferase activity"/>
    <property type="evidence" value="ECO:0007669"/>
    <property type="project" value="UniProtKB-KW"/>
</dbReference>
<dbReference type="EC" id="2.4.-.-" evidence="5"/>
<protein>
    <submittedName>
        <fullName evidence="5">Glycosyltransferase family 2 protein</fullName>
        <ecNumber evidence="5">2.4.-.-</ecNumber>
    </submittedName>
</protein>
<name>A0ABZ0WZX1_9GAMM</name>
<keyword evidence="2 5" id="KW-0328">Glycosyltransferase</keyword>
<feature type="domain" description="Glycosyltransferase 2-like" evidence="4">
    <location>
        <begin position="195"/>
        <end position="345"/>
    </location>
</feature>
<dbReference type="PANTHER" id="PTHR43685:SF5">
    <property type="entry name" value="GLYCOSYLTRANSFERASE EPSE-RELATED"/>
    <property type="match status" value="1"/>
</dbReference>
<evidence type="ECO:0000259" key="4">
    <source>
        <dbReference type="Pfam" id="PF00535"/>
    </source>
</evidence>
<dbReference type="Pfam" id="PF00535">
    <property type="entry name" value="Glycos_transf_2"/>
    <property type="match status" value="1"/>
</dbReference>
<sequence length="464" mass="54464">MTTTHQFVKTSKSISYFLPNQFWQAYQLGLYEKVRQQKFYLPIRQIKTIRQLAALKRFAVSEPRFMIDQLLDQHQNDKWFKIIIKELSPVYPKIIFDYLQNHFDQLPRWSWLSQIYFALSLEYGQIRQELMTELDSDERLLFLSNLTIDRQQKRTLFNEYLQRFDLLPLIDGDGFGLDAFEFLPTDSISSPHQVTILVTAFNAAKTITSCLKSLLNQSWQNIQVIVIDDHSSDDTVSQINSIEDERMMLIRLPKNVGTFAAKSIGAMYATGEFMTCQDSDDIAHPDKIKQQVEPLIDDADLVVSNSYWLRIDDQANYYARQYYPLLRQNPASPLFRRQQVQEEIGLWHAVRTGADSEFFERLKLAYGERFISIKKPLTFATHSHGSLMNSEDYGIHNKASALDRLDYWEAWRLWHIDRIKQGQLPNMPGLERQMQEQLFDVPNKLMVSTDDIRYNLNDLQESKL</sequence>
<evidence type="ECO:0000256" key="2">
    <source>
        <dbReference type="ARBA" id="ARBA00022676"/>
    </source>
</evidence>
<dbReference type="RefSeq" id="WP_114800725.1">
    <property type="nucleotide sequence ID" value="NZ_CP139961.1"/>
</dbReference>
<evidence type="ECO:0000313" key="6">
    <source>
        <dbReference type="Proteomes" id="UP001324384"/>
    </source>
</evidence>